<dbReference type="Proteomes" id="UP000015106">
    <property type="component" value="Chromosome 4"/>
</dbReference>
<dbReference type="PANTHER" id="PTHR10906">
    <property type="entry name" value="SECY/SEC61-ALPHA FAMILY MEMBER"/>
    <property type="match status" value="1"/>
</dbReference>
<organism evidence="2 3">
    <name type="scientific">Triticum urartu</name>
    <name type="common">Red wild einkorn</name>
    <name type="synonym">Crithodium urartu</name>
    <dbReference type="NCBI Taxonomy" id="4572"/>
    <lineage>
        <taxon>Eukaryota</taxon>
        <taxon>Viridiplantae</taxon>
        <taxon>Streptophyta</taxon>
        <taxon>Embryophyta</taxon>
        <taxon>Tracheophyta</taxon>
        <taxon>Spermatophyta</taxon>
        <taxon>Magnoliopsida</taxon>
        <taxon>Liliopsida</taxon>
        <taxon>Poales</taxon>
        <taxon>Poaceae</taxon>
        <taxon>BOP clade</taxon>
        <taxon>Pooideae</taxon>
        <taxon>Triticodae</taxon>
        <taxon>Triticeae</taxon>
        <taxon>Triticinae</taxon>
        <taxon>Triticum</taxon>
    </lineage>
</organism>
<reference evidence="2" key="2">
    <citation type="submission" date="2018-03" db="EMBL/GenBank/DDBJ databases">
        <title>The Triticum urartu genome reveals the dynamic nature of wheat genome evolution.</title>
        <authorList>
            <person name="Ling H."/>
            <person name="Ma B."/>
            <person name="Shi X."/>
            <person name="Liu H."/>
            <person name="Dong L."/>
            <person name="Sun H."/>
            <person name="Cao Y."/>
            <person name="Gao Q."/>
            <person name="Zheng S."/>
            <person name="Li Y."/>
            <person name="Yu Y."/>
            <person name="Du H."/>
            <person name="Qi M."/>
            <person name="Li Y."/>
            <person name="Yu H."/>
            <person name="Cui Y."/>
            <person name="Wang N."/>
            <person name="Chen C."/>
            <person name="Wu H."/>
            <person name="Zhao Y."/>
            <person name="Zhang J."/>
            <person name="Li Y."/>
            <person name="Zhou W."/>
            <person name="Zhang B."/>
            <person name="Hu W."/>
            <person name="Eijk M."/>
            <person name="Tang J."/>
            <person name="Witsenboer H."/>
            <person name="Zhao S."/>
            <person name="Li Z."/>
            <person name="Zhang A."/>
            <person name="Wang D."/>
            <person name="Liang C."/>
        </authorList>
    </citation>
    <scope>NUCLEOTIDE SEQUENCE [LARGE SCALE GENOMIC DNA]</scope>
    <source>
        <strain evidence="2">cv. G1812</strain>
    </source>
</reference>
<dbReference type="AlphaFoldDB" id="A0A8R7UCU7"/>
<name>A0A8R7UCU7_TRIUA</name>
<accession>A0A8R7UCU7</accession>
<proteinExistence type="predicted"/>
<evidence type="ECO:0000313" key="2">
    <source>
        <dbReference type="EnsemblPlants" id="TuG1812G0400003896.01.T01"/>
    </source>
</evidence>
<reference evidence="3" key="1">
    <citation type="journal article" date="2013" name="Nature">
        <title>Draft genome of the wheat A-genome progenitor Triticum urartu.</title>
        <authorList>
            <person name="Ling H.Q."/>
            <person name="Zhao S."/>
            <person name="Liu D."/>
            <person name="Wang J."/>
            <person name="Sun H."/>
            <person name="Zhang C."/>
            <person name="Fan H."/>
            <person name="Li D."/>
            <person name="Dong L."/>
            <person name="Tao Y."/>
            <person name="Gao C."/>
            <person name="Wu H."/>
            <person name="Li Y."/>
            <person name="Cui Y."/>
            <person name="Guo X."/>
            <person name="Zheng S."/>
            <person name="Wang B."/>
            <person name="Yu K."/>
            <person name="Liang Q."/>
            <person name="Yang W."/>
            <person name="Lou X."/>
            <person name="Chen J."/>
            <person name="Feng M."/>
            <person name="Jian J."/>
            <person name="Zhang X."/>
            <person name="Luo G."/>
            <person name="Jiang Y."/>
            <person name="Liu J."/>
            <person name="Wang Z."/>
            <person name="Sha Y."/>
            <person name="Zhang B."/>
            <person name="Wu H."/>
            <person name="Tang D."/>
            <person name="Shen Q."/>
            <person name="Xue P."/>
            <person name="Zou S."/>
            <person name="Wang X."/>
            <person name="Liu X."/>
            <person name="Wang F."/>
            <person name="Yang Y."/>
            <person name="An X."/>
            <person name="Dong Z."/>
            <person name="Zhang K."/>
            <person name="Zhang X."/>
            <person name="Luo M.C."/>
            <person name="Dvorak J."/>
            <person name="Tong Y."/>
            <person name="Wang J."/>
            <person name="Yang H."/>
            <person name="Li Z."/>
            <person name="Wang D."/>
            <person name="Zhang A."/>
            <person name="Wang J."/>
        </authorList>
    </citation>
    <scope>NUCLEOTIDE SEQUENCE</scope>
    <source>
        <strain evidence="3">cv. G1812</strain>
    </source>
</reference>
<evidence type="ECO:0000256" key="1">
    <source>
        <dbReference type="ARBA" id="ARBA00004454"/>
    </source>
</evidence>
<reference evidence="2" key="3">
    <citation type="submission" date="2022-06" db="UniProtKB">
        <authorList>
            <consortium name="EnsemblPlants"/>
        </authorList>
    </citation>
    <scope>IDENTIFICATION</scope>
</reference>
<keyword evidence="3" id="KW-1185">Reference proteome</keyword>
<dbReference type="EnsemblPlants" id="TuG1812G0400003896.01.T01">
    <property type="protein sequence ID" value="TuG1812G0400003896.01.T01"/>
    <property type="gene ID" value="TuG1812G0400003896.01"/>
</dbReference>
<sequence length="79" mass="8750">MPIVFQGAIASSMYFISQLLYLQYGENNNGVVKLLGSWKRDSRYPGQLIPIGGVAHYVTNPPAWADLARDPVHVTLYAV</sequence>
<dbReference type="InterPro" id="IPR023201">
    <property type="entry name" value="SecY_dom_sf"/>
</dbReference>
<comment type="subcellular location">
    <subcellularLocation>
        <location evidence="1">Plastid</location>
        <location evidence="1">Chloroplast thylakoid membrane</location>
        <topology evidence="1">Multi-pass membrane protein</topology>
    </subcellularLocation>
</comment>
<evidence type="ECO:0000313" key="3">
    <source>
        <dbReference type="Proteomes" id="UP000015106"/>
    </source>
</evidence>
<dbReference type="InterPro" id="IPR002208">
    <property type="entry name" value="SecY/SEC61-alpha"/>
</dbReference>
<dbReference type="Gramene" id="TuG1812G0400003896.01.T01">
    <property type="protein sequence ID" value="TuG1812G0400003896.01.T01"/>
    <property type="gene ID" value="TuG1812G0400003896.01"/>
</dbReference>
<dbReference type="GO" id="GO:0015031">
    <property type="term" value="P:protein transport"/>
    <property type="evidence" value="ECO:0007669"/>
    <property type="project" value="InterPro"/>
</dbReference>
<dbReference type="Gene3D" id="1.10.3370.10">
    <property type="entry name" value="SecY subunit domain"/>
    <property type="match status" value="1"/>
</dbReference>
<dbReference type="GO" id="GO:0009535">
    <property type="term" value="C:chloroplast thylakoid membrane"/>
    <property type="evidence" value="ECO:0007669"/>
    <property type="project" value="UniProtKB-SubCell"/>
</dbReference>
<protein>
    <submittedName>
        <fullName evidence="2">Uncharacterized protein</fullName>
    </submittedName>
</protein>